<comment type="caution">
    <text evidence="2">The sequence shown here is derived from an EMBL/GenBank/DDBJ whole genome shotgun (WGS) entry which is preliminary data.</text>
</comment>
<sequence length="96" mass="10718">MLTALLLLAMTPAQARHAVKVAPPPVRALLVRQAGCNHFAGEEPYDKERAAYIDAQVRKLRCRSVEADARALKRRYAGNSSVRRLLAEAEHWDTLP</sequence>
<proteinExistence type="predicted"/>
<protein>
    <submittedName>
        <fullName evidence="2">Uncharacterized protein</fullName>
    </submittedName>
</protein>
<dbReference type="Proteomes" id="UP000583556">
    <property type="component" value="Unassembled WGS sequence"/>
</dbReference>
<dbReference type="AlphaFoldDB" id="A0A7Y0GA35"/>
<accession>A0A7Y0GA35</accession>
<feature type="signal peptide" evidence="1">
    <location>
        <begin position="1"/>
        <end position="15"/>
    </location>
</feature>
<keyword evidence="1" id="KW-0732">Signal</keyword>
<feature type="chain" id="PRO_5031112912" evidence="1">
    <location>
        <begin position="16"/>
        <end position="96"/>
    </location>
</feature>
<organism evidence="2 3">
    <name type="scientific">Novosphingobium olei</name>
    <dbReference type="NCBI Taxonomy" id="2728851"/>
    <lineage>
        <taxon>Bacteria</taxon>
        <taxon>Pseudomonadati</taxon>
        <taxon>Pseudomonadota</taxon>
        <taxon>Alphaproteobacteria</taxon>
        <taxon>Sphingomonadales</taxon>
        <taxon>Sphingomonadaceae</taxon>
        <taxon>Novosphingobium</taxon>
    </lineage>
</organism>
<reference evidence="2 3" key="1">
    <citation type="submission" date="2020-04" db="EMBL/GenBank/DDBJ databases">
        <title>Novosphingobium sp. TW-4 isolated from soil.</title>
        <authorList>
            <person name="Dahal R.H."/>
            <person name="Chaudhary D.K."/>
        </authorList>
    </citation>
    <scope>NUCLEOTIDE SEQUENCE [LARGE SCALE GENOMIC DNA]</scope>
    <source>
        <strain evidence="2 3">TW-4</strain>
    </source>
</reference>
<evidence type="ECO:0000256" key="1">
    <source>
        <dbReference type="SAM" id="SignalP"/>
    </source>
</evidence>
<dbReference type="EMBL" id="JABBGM010000006">
    <property type="protein sequence ID" value="NML94836.1"/>
    <property type="molecule type" value="Genomic_DNA"/>
</dbReference>
<dbReference type="RefSeq" id="WP_169494117.1">
    <property type="nucleotide sequence ID" value="NZ_AP029021.1"/>
</dbReference>
<gene>
    <name evidence="2" type="ORF">HHL27_14270</name>
</gene>
<keyword evidence="3" id="KW-1185">Reference proteome</keyword>
<evidence type="ECO:0000313" key="2">
    <source>
        <dbReference type="EMBL" id="NML94836.1"/>
    </source>
</evidence>
<evidence type="ECO:0000313" key="3">
    <source>
        <dbReference type="Proteomes" id="UP000583556"/>
    </source>
</evidence>
<name>A0A7Y0GA35_9SPHN</name>